<accession>A0ABW2RKL3</accession>
<dbReference type="GO" id="GO:0008168">
    <property type="term" value="F:methyltransferase activity"/>
    <property type="evidence" value="ECO:0007669"/>
    <property type="project" value="UniProtKB-KW"/>
</dbReference>
<evidence type="ECO:0000313" key="5">
    <source>
        <dbReference type="EMBL" id="MFC7441369.1"/>
    </source>
</evidence>
<proteinExistence type="inferred from homology"/>
<evidence type="ECO:0000256" key="3">
    <source>
        <dbReference type="ARBA" id="ARBA00022679"/>
    </source>
</evidence>
<evidence type="ECO:0000259" key="4">
    <source>
        <dbReference type="Pfam" id="PF08241"/>
    </source>
</evidence>
<sequence>MTHFFHDRQHRHTYASRSADSAWLQQMSQLIDWEGKTVADIGCGGGIYSKAMLELQAACVIGIDYSSEMLKAANEKNPDPRIRYQMGEATQTGLADNEVDIVFSRALIHHLTDLPSFLQEAKRIIKPGGFIIVQNRTPDDCFLPGSEFHIRGYLFQKFPHLKEIERRRRYTDLEVKSDLIQSGFLSVKSTTVWEVRRTYQTLSELAKEMSGRIGRSILHHLSDDELHELVQYITDELRHLKLETIVEQDRWTVWTAKKPLTI</sequence>
<reference evidence="6" key="1">
    <citation type="journal article" date="2019" name="Int. J. Syst. Evol. Microbiol.">
        <title>The Global Catalogue of Microorganisms (GCM) 10K type strain sequencing project: providing services to taxonomists for standard genome sequencing and annotation.</title>
        <authorList>
            <consortium name="The Broad Institute Genomics Platform"/>
            <consortium name="The Broad Institute Genome Sequencing Center for Infectious Disease"/>
            <person name="Wu L."/>
            <person name="Ma J."/>
        </authorList>
    </citation>
    <scope>NUCLEOTIDE SEQUENCE [LARGE SCALE GENOMIC DNA]</scope>
    <source>
        <strain evidence="6">CGMCC 1.12942</strain>
    </source>
</reference>
<dbReference type="EMBL" id="JBHTBW010000021">
    <property type="protein sequence ID" value="MFC7441369.1"/>
    <property type="molecule type" value="Genomic_DNA"/>
</dbReference>
<gene>
    <name evidence="5" type="ORF">ACFQNG_09370</name>
</gene>
<dbReference type="PANTHER" id="PTHR44942:SF4">
    <property type="entry name" value="METHYLTRANSFERASE TYPE 11 DOMAIN-CONTAINING PROTEIN"/>
    <property type="match status" value="1"/>
</dbReference>
<comment type="caution">
    <text evidence="5">The sequence shown here is derived from an EMBL/GenBank/DDBJ whole genome shotgun (WGS) entry which is preliminary data.</text>
</comment>
<dbReference type="Gene3D" id="3.40.50.150">
    <property type="entry name" value="Vaccinia Virus protein VP39"/>
    <property type="match status" value="1"/>
</dbReference>
<dbReference type="GO" id="GO:0032259">
    <property type="term" value="P:methylation"/>
    <property type="evidence" value="ECO:0007669"/>
    <property type="project" value="UniProtKB-KW"/>
</dbReference>
<dbReference type="InterPro" id="IPR013216">
    <property type="entry name" value="Methyltransf_11"/>
</dbReference>
<feature type="domain" description="Methyltransferase type 11" evidence="4">
    <location>
        <begin position="40"/>
        <end position="133"/>
    </location>
</feature>
<evidence type="ECO:0000313" key="6">
    <source>
        <dbReference type="Proteomes" id="UP001596500"/>
    </source>
</evidence>
<dbReference type="RefSeq" id="WP_379864657.1">
    <property type="nucleotide sequence ID" value="NZ_JBHTBW010000021.1"/>
</dbReference>
<dbReference type="PANTHER" id="PTHR44942">
    <property type="entry name" value="METHYLTRANSF_11 DOMAIN-CONTAINING PROTEIN"/>
    <property type="match status" value="1"/>
</dbReference>
<dbReference type="SUPFAM" id="SSF53335">
    <property type="entry name" value="S-adenosyl-L-methionine-dependent methyltransferases"/>
    <property type="match status" value="1"/>
</dbReference>
<dbReference type="Pfam" id="PF08241">
    <property type="entry name" value="Methyltransf_11"/>
    <property type="match status" value="1"/>
</dbReference>
<organism evidence="5 6">
    <name type="scientific">Laceyella putida</name>
    <dbReference type="NCBI Taxonomy" id="110101"/>
    <lineage>
        <taxon>Bacteria</taxon>
        <taxon>Bacillati</taxon>
        <taxon>Bacillota</taxon>
        <taxon>Bacilli</taxon>
        <taxon>Bacillales</taxon>
        <taxon>Thermoactinomycetaceae</taxon>
        <taxon>Laceyella</taxon>
    </lineage>
</organism>
<keyword evidence="2 5" id="KW-0489">Methyltransferase</keyword>
<protein>
    <submittedName>
        <fullName evidence="5">Class I SAM-dependent methyltransferase</fullName>
    </submittedName>
</protein>
<dbReference type="CDD" id="cd02440">
    <property type="entry name" value="AdoMet_MTases"/>
    <property type="match status" value="1"/>
</dbReference>
<dbReference type="InterPro" id="IPR051052">
    <property type="entry name" value="Diverse_substrate_MTase"/>
</dbReference>
<keyword evidence="3" id="KW-0808">Transferase</keyword>
<name>A0ABW2RKL3_9BACL</name>
<dbReference type="Proteomes" id="UP001596500">
    <property type="component" value="Unassembled WGS sequence"/>
</dbReference>
<evidence type="ECO:0000256" key="1">
    <source>
        <dbReference type="ARBA" id="ARBA00008361"/>
    </source>
</evidence>
<keyword evidence="6" id="KW-1185">Reference proteome</keyword>
<dbReference type="InterPro" id="IPR029063">
    <property type="entry name" value="SAM-dependent_MTases_sf"/>
</dbReference>
<comment type="similarity">
    <text evidence="1">Belongs to the methyltransferase superfamily.</text>
</comment>
<evidence type="ECO:0000256" key="2">
    <source>
        <dbReference type="ARBA" id="ARBA00022603"/>
    </source>
</evidence>